<feature type="region of interest" description="Disordered" evidence="8">
    <location>
        <begin position="645"/>
        <end position="677"/>
    </location>
</feature>
<evidence type="ECO:0000313" key="11">
    <source>
        <dbReference type="EMBL" id="KAF6508416.1"/>
    </source>
</evidence>
<dbReference type="InterPro" id="IPR034973">
    <property type="entry name" value="SYNJ2_RRM"/>
</dbReference>
<evidence type="ECO:0000256" key="4">
    <source>
        <dbReference type="ARBA" id="ARBA00040795"/>
    </source>
</evidence>
<dbReference type="FunFam" id="3.30.70.330:FF:000204">
    <property type="entry name" value="Synaptojanin 2"/>
    <property type="match status" value="1"/>
</dbReference>
<evidence type="ECO:0000256" key="5">
    <source>
        <dbReference type="ARBA" id="ARBA00041396"/>
    </source>
</evidence>
<dbReference type="PROSITE" id="PS50102">
    <property type="entry name" value="RRM"/>
    <property type="match status" value="1"/>
</dbReference>
<reference evidence="11 12" key="1">
    <citation type="journal article" date="2020" name="Nature">
        <title>Six reference-quality genomes reveal evolution of bat adaptations.</title>
        <authorList>
            <person name="Jebb D."/>
            <person name="Huang Z."/>
            <person name="Pippel M."/>
            <person name="Hughes G.M."/>
            <person name="Lavrichenko K."/>
            <person name="Devanna P."/>
            <person name="Winkler S."/>
            <person name="Jermiin L.S."/>
            <person name="Skirmuntt E.C."/>
            <person name="Katzourakis A."/>
            <person name="Burkitt-Gray L."/>
            <person name="Ray D.A."/>
            <person name="Sullivan K.A.M."/>
            <person name="Roscito J.G."/>
            <person name="Kirilenko B.M."/>
            <person name="Davalos L.M."/>
            <person name="Corthals A.P."/>
            <person name="Power M.L."/>
            <person name="Jones G."/>
            <person name="Ransome R.D."/>
            <person name="Dechmann D.K.N."/>
            <person name="Locatelli A.G."/>
            <person name="Puechmaille S.J."/>
            <person name="Fedrigo O."/>
            <person name="Jarvis E.D."/>
            <person name="Hiller M."/>
            <person name="Vernes S.C."/>
            <person name="Myers E.W."/>
            <person name="Teeling E.C."/>
        </authorList>
    </citation>
    <scope>NUCLEOTIDE SEQUENCE [LARGE SCALE GENOMIC DNA]</scope>
    <source>
        <strain evidence="11">MRouAeg1</strain>
        <tissue evidence="11">Muscle</tissue>
    </source>
</reference>
<dbReference type="InterPro" id="IPR000504">
    <property type="entry name" value="RRM_dom"/>
</dbReference>
<evidence type="ECO:0000256" key="6">
    <source>
        <dbReference type="ARBA" id="ARBA00041911"/>
    </source>
</evidence>
<feature type="compositionally biased region" description="Low complexity" evidence="8">
    <location>
        <begin position="310"/>
        <end position="326"/>
    </location>
</feature>
<dbReference type="GO" id="GO:0004438">
    <property type="term" value="F:phosphatidylinositol-3-phosphate phosphatase activity"/>
    <property type="evidence" value="ECO:0007669"/>
    <property type="project" value="UniProtKB-EC"/>
</dbReference>
<comment type="caution">
    <text evidence="11">The sequence shown here is derived from an EMBL/GenBank/DDBJ whole genome shotgun (WGS) entry which is preliminary data.</text>
</comment>
<dbReference type="PANTHER" id="PTHR45662:SF2">
    <property type="entry name" value="PHOSPHATIDYLINOSITOL-3-PHOSPHATASE SAC1"/>
    <property type="match status" value="1"/>
</dbReference>
<dbReference type="PANTHER" id="PTHR45662">
    <property type="entry name" value="PHOSPHATIDYLINOSITIDE PHOSPHATASE SAC1"/>
    <property type="match status" value="1"/>
</dbReference>
<dbReference type="AlphaFoldDB" id="A0A7J8KHP7"/>
<evidence type="ECO:0000313" key="12">
    <source>
        <dbReference type="Proteomes" id="UP000593571"/>
    </source>
</evidence>
<keyword evidence="7" id="KW-0694">RNA-binding</keyword>
<dbReference type="SUPFAM" id="SSF54928">
    <property type="entry name" value="RNA-binding domain, RBD"/>
    <property type="match status" value="1"/>
</dbReference>
<evidence type="ECO:0000256" key="1">
    <source>
        <dbReference type="ARBA" id="ARBA00013038"/>
    </source>
</evidence>
<feature type="compositionally biased region" description="Basic and acidic residues" evidence="8">
    <location>
        <begin position="507"/>
        <end position="523"/>
    </location>
</feature>
<dbReference type="PROSITE" id="PS50275">
    <property type="entry name" value="SAC"/>
    <property type="match status" value="1"/>
</dbReference>
<accession>A0A7J8KHP7</accession>
<evidence type="ECO:0000256" key="7">
    <source>
        <dbReference type="PROSITE-ProRule" id="PRU00176"/>
    </source>
</evidence>
<evidence type="ECO:0000259" key="10">
    <source>
        <dbReference type="PROSITE" id="PS50275"/>
    </source>
</evidence>
<dbReference type="InterPro" id="IPR002013">
    <property type="entry name" value="SAC_dom"/>
</dbReference>
<sequence>MINFDFHQFAKGGKLEKLENLLRPQLKLHWEDFDVFAQGEDVSPRFQKGTLRMNCLDCLDRTNTVQSFLALEVLHLQLESLGLSSKPVADRCVESFKAMWSLNGHSLSKMFTGSRALEGKAKVGKLKDGARSVSRTIQSNLCDGVKQEVSSFQGPLDATVVVNLQSPTSEEKNEFPEDVRTELMQTLGSYGTIVLVRINQGQMLVTFADSHSALSVLDVDGMKVKGRAVKIRPKTKDWLKGLQEEIVRKRESTASMSPTAGSCLLEENFDFTSLDYESEGDILEDDDDYLDELSQPVVSDSELGGEDLSEGPGSTAAAPPSKSPALTKKKQQQPTYKAGLMVKKSASDVSISSGTHGQYSILQTAKLLPGAPQQAPKARTGISKPYNVKQIKTTNAQEAEAAIRCLLEARGGALGEALNTTALGDQAPSTTDPAAGVTPRLPRRPAPRVPAIKKPTLRRTGKPTSPEEQFGQQAARFTVEPLETSLATPPLVTVPPVPKPRTLQPGREAERRPSVVGKPEPHDAPAVASTPLVEVPPLVPRVPPRRKKSAPAAFHLQVLQTNSQLLQGLTCGGGGSIPAHRPDGGARFPPSAFPGSSSAASSETDGPRGTKPEAASLPGDYQDPFWSLLQHPKLLNNAWLSKSSDPLDSGTRRLEKAHTAPQQVGGTAAEEPSPEHRHRDFGHWVAVSDKDQRTVLQVFDPLERT</sequence>
<dbReference type="EC" id="3.1.3.64" evidence="1"/>
<evidence type="ECO:0000256" key="3">
    <source>
        <dbReference type="ARBA" id="ARBA00036807"/>
    </source>
</evidence>
<feature type="region of interest" description="Disordered" evidence="8">
    <location>
        <begin position="488"/>
        <end position="527"/>
    </location>
</feature>
<feature type="compositionally biased region" description="Polar residues" evidence="8">
    <location>
        <begin position="423"/>
        <end position="432"/>
    </location>
</feature>
<dbReference type="Gene3D" id="3.30.70.330">
    <property type="match status" value="1"/>
</dbReference>
<gene>
    <name evidence="11" type="ORF">HJG63_018779</name>
</gene>
<dbReference type="Pfam" id="PF08952">
    <property type="entry name" value="DUF1866"/>
    <property type="match status" value="1"/>
</dbReference>
<dbReference type="InterPro" id="IPR035979">
    <property type="entry name" value="RBD_domain_sf"/>
</dbReference>
<evidence type="ECO:0000256" key="2">
    <source>
        <dbReference type="ARBA" id="ARBA00036631"/>
    </source>
</evidence>
<proteinExistence type="predicted"/>
<name>A0A7J8KHP7_ROUAE</name>
<dbReference type="GO" id="GO:0003723">
    <property type="term" value="F:RNA binding"/>
    <property type="evidence" value="ECO:0007669"/>
    <property type="project" value="UniProtKB-UniRule"/>
</dbReference>
<feature type="domain" description="SAC" evidence="10">
    <location>
        <begin position="1"/>
        <end position="113"/>
    </location>
</feature>
<feature type="compositionally biased region" description="Low complexity" evidence="8">
    <location>
        <begin position="588"/>
        <end position="602"/>
    </location>
</feature>
<comment type="catalytic activity">
    <reaction evidence="2">
        <text>a 1,2-diacyl-sn-glycero-3-phospho-(1D-myo-inositol-3-phosphate) + H2O = a 1,2-diacyl-sn-glycero-3-phospho-(1D-myo-inositol) + phosphate</text>
        <dbReference type="Rhea" id="RHEA:12316"/>
        <dbReference type="ChEBI" id="CHEBI:15377"/>
        <dbReference type="ChEBI" id="CHEBI:43474"/>
        <dbReference type="ChEBI" id="CHEBI:57880"/>
        <dbReference type="ChEBI" id="CHEBI:58088"/>
        <dbReference type="EC" id="3.1.3.64"/>
    </reaction>
    <physiologicalReaction direction="left-to-right" evidence="2">
        <dbReference type="Rhea" id="RHEA:12317"/>
    </physiologicalReaction>
</comment>
<dbReference type="GO" id="GO:0043812">
    <property type="term" value="F:phosphatidylinositol-4-phosphate phosphatase activity"/>
    <property type="evidence" value="ECO:0007669"/>
    <property type="project" value="TreeGrafter"/>
</dbReference>
<dbReference type="CDD" id="cd12720">
    <property type="entry name" value="RRM_SYNJ2"/>
    <property type="match status" value="1"/>
</dbReference>
<dbReference type="InterPro" id="IPR012677">
    <property type="entry name" value="Nucleotide-bd_a/b_plait_sf"/>
</dbReference>
<dbReference type="GO" id="GO:0046856">
    <property type="term" value="P:phosphatidylinositol dephosphorylation"/>
    <property type="evidence" value="ECO:0007669"/>
    <property type="project" value="TreeGrafter"/>
</dbReference>
<evidence type="ECO:0000256" key="8">
    <source>
        <dbReference type="SAM" id="MobiDB-lite"/>
    </source>
</evidence>
<comment type="catalytic activity">
    <reaction evidence="3">
        <text>a 1,2-diacyl-sn-glycero-3-phospho-(1D-myo-inositol 4-phosphate) + H2O = a 1,2-diacyl-sn-glycero-3-phospho-(1D-myo-inositol) + phosphate</text>
        <dbReference type="Rhea" id="RHEA:55652"/>
        <dbReference type="ChEBI" id="CHEBI:15377"/>
        <dbReference type="ChEBI" id="CHEBI:43474"/>
        <dbReference type="ChEBI" id="CHEBI:57880"/>
        <dbReference type="ChEBI" id="CHEBI:58178"/>
    </reaction>
    <physiologicalReaction direction="left-to-right" evidence="3">
        <dbReference type="Rhea" id="RHEA:55653"/>
    </physiologicalReaction>
</comment>
<dbReference type="InterPro" id="IPR015047">
    <property type="entry name" value="SYNJ1/2_RRM"/>
</dbReference>
<protein>
    <recommendedName>
        <fullName evidence="4">Phosphatidylinositol-3-phosphatase SAC1</fullName>
        <ecNumber evidence="1">3.1.3.64</ecNumber>
    </recommendedName>
    <alternativeName>
        <fullName evidence="6">Phosphatidylinositol-4-phosphate phosphatase</fullName>
    </alternativeName>
    <alternativeName>
        <fullName evidence="5">Suppressor of actin mutations 1-like protein</fullName>
    </alternativeName>
</protein>
<keyword evidence="12" id="KW-1185">Reference proteome</keyword>
<dbReference type="EMBL" id="JACASE010000001">
    <property type="protein sequence ID" value="KAF6508416.1"/>
    <property type="molecule type" value="Genomic_DNA"/>
</dbReference>
<feature type="region of interest" description="Disordered" evidence="8">
    <location>
        <begin position="573"/>
        <end position="619"/>
    </location>
</feature>
<dbReference type="SMART" id="SM01165">
    <property type="entry name" value="DUF1866"/>
    <property type="match status" value="1"/>
</dbReference>
<organism evidence="11 12">
    <name type="scientific">Rousettus aegyptiacus</name>
    <name type="common">Egyptian fruit bat</name>
    <name type="synonym">Pteropus aegyptiacus</name>
    <dbReference type="NCBI Taxonomy" id="9407"/>
    <lineage>
        <taxon>Eukaryota</taxon>
        <taxon>Metazoa</taxon>
        <taxon>Chordata</taxon>
        <taxon>Craniata</taxon>
        <taxon>Vertebrata</taxon>
        <taxon>Euteleostomi</taxon>
        <taxon>Mammalia</taxon>
        <taxon>Eutheria</taxon>
        <taxon>Laurasiatheria</taxon>
        <taxon>Chiroptera</taxon>
        <taxon>Yinpterochiroptera</taxon>
        <taxon>Pteropodoidea</taxon>
        <taxon>Pteropodidae</taxon>
        <taxon>Rousettinae</taxon>
        <taxon>Rousettus</taxon>
    </lineage>
</organism>
<evidence type="ECO:0000259" key="9">
    <source>
        <dbReference type="PROSITE" id="PS50102"/>
    </source>
</evidence>
<dbReference type="Proteomes" id="UP000593571">
    <property type="component" value="Unassembled WGS sequence"/>
</dbReference>
<feature type="region of interest" description="Disordered" evidence="8">
    <location>
        <begin position="423"/>
        <end position="448"/>
    </location>
</feature>
<feature type="region of interest" description="Disordered" evidence="8">
    <location>
        <begin position="300"/>
        <end position="336"/>
    </location>
</feature>
<feature type="domain" description="RRM" evidence="9">
    <location>
        <begin position="157"/>
        <end position="236"/>
    </location>
</feature>
<dbReference type="GO" id="GO:0005783">
    <property type="term" value="C:endoplasmic reticulum"/>
    <property type="evidence" value="ECO:0007669"/>
    <property type="project" value="TreeGrafter"/>
</dbReference>